<sequence>MKSVFSCLVTAALFVAGVAAQGTFMINTPNNPPQCVNVQFTWTGGVPPILPGSQPNAAALEQFSNLTGTSLTWNTNIAAGTSLGLTIVDSTGDTKQSGTFTVEPGPDSSCLTQSAVVSGGSNTATAATATTTGSTTASGTTSGTTTAPAGTSTSGSSGTSSSGSTTKASSTTSASATTTSNVAVNNLASMGAVGVRRDRTFTDILVMIQEINPRCDRLGFHSLPDSHDGLGNR</sequence>
<dbReference type="Proteomes" id="UP000092993">
    <property type="component" value="Unassembled WGS sequence"/>
</dbReference>
<evidence type="ECO:0000256" key="2">
    <source>
        <dbReference type="SAM" id="SignalP"/>
    </source>
</evidence>
<reference evidence="3 4" key="1">
    <citation type="submission" date="2016-03" db="EMBL/GenBank/DDBJ databases">
        <title>Whole genome sequencing of Grifola frondosa 9006-11.</title>
        <authorList>
            <person name="Min B."/>
            <person name="Park H."/>
            <person name="Kim J.-G."/>
            <person name="Cho H."/>
            <person name="Oh Y.-L."/>
            <person name="Kong W.-S."/>
            <person name="Choi I.-G."/>
        </authorList>
    </citation>
    <scope>NUCLEOTIDE SEQUENCE [LARGE SCALE GENOMIC DNA]</scope>
    <source>
        <strain evidence="3 4">9006-11</strain>
    </source>
</reference>
<feature type="region of interest" description="Disordered" evidence="1">
    <location>
        <begin position="125"/>
        <end position="177"/>
    </location>
</feature>
<name>A0A1C7M6S8_GRIFR</name>
<dbReference type="EMBL" id="LUGG01000009">
    <property type="protein sequence ID" value="OBZ72610.1"/>
    <property type="molecule type" value="Genomic_DNA"/>
</dbReference>
<dbReference type="AlphaFoldDB" id="A0A1C7M6S8"/>
<dbReference type="STRING" id="5627.A0A1C7M6S8"/>
<feature type="signal peptide" evidence="2">
    <location>
        <begin position="1"/>
        <end position="20"/>
    </location>
</feature>
<proteinExistence type="predicted"/>
<keyword evidence="2" id="KW-0732">Signal</keyword>
<evidence type="ECO:0000313" key="3">
    <source>
        <dbReference type="EMBL" id="OBZ72610.1"/>
    </source>
</evidence>
<gene>
    <name evidence="3" type="ORF">A0H81_07934</name>
</gene>
<evidence type="ECO:0000313" key="4">
    <source>
        <dbReference type="Proteomes" id="UP000092993"/>
    </source>
</evidence>
<evidence type="ECO:0000256" key="1">
    <source>
        <dbReference type="SAM" id="MobiDB-lite"/>
    </source>
</evidence>
<keyword evidence="4" id="KW-1185">Reference proteome</keyword>
<feature type="chain" id="PRO_5008888961" evidence="2">
    <location>
        <begin position="21"/>
        <end position="233"/>
    </location>
</feature>
<dbReference type="OMA" id="FTWPTNI"/>
<dbReference type="PANTHER" id="PTHR37487">
    <property type="entry name" value="CHROMOSOME 1, WHOLE GENOME SHOTGUN SEQUENCE"/>
    <property type="match status" value="1"/>
</dbReference>
<organism evidence="3 4">
    <name type="scientific">Grifola frondosa</name>
    <name type="common">Maitake</name>
    <name type="synonym">Polyporus frondosus</name>
    <dbReference type="NCBI Taxonomy" id="5627"/>
    <lineage>
        <taxon>Eukaryota</taxon>
        <taxon>Fungi</taxon>
        <taxon>Dikarya</taxon>
        <taxon>Basidiomycota</taxon>
        <taxon>Agaricomycotina</taxon>
        <taxon>Agaricomycetes</taxon>
        <taxon>Polyporales</taxon>
        <taxon>Grifolaceae</taxon>
        <taxon>Grifola</taxon>
    </lineage>
</organism>
<comment type="caution">
    <text evidence="3">The sequence shown here is derived from an EMBL/GenBank/DDBJ whole genome shotgun (WGS) entry which is preliminary data.</text>
</comment>
<protein>
    <submittedName>
        <fullName evidence="3">Uncharacterized protein</fullName>
    </submittedName>
</protein>
<dbReference type="PANTHER" id="PTHR37487:SF2">
    <property type="entry name" value="EXPRESSED PROTEIN"/>
    <property type="match status" value="1"/>
</dbReference>
<dbReference type="OrthoDB" id="2803776at2759"/>
<accession>A0A1C7M6S8</accession>